<evidence type="ECO:0000313" key="11">
    <source>
        <dbReference type="Proteomes" id="UP001320148"/>
    </source>
</evidence>
<organism evidence="10 11">
    <name type="scientific">Desulfoluna limicola</name>
    <dbReference type="NCBI Taxonomy" id="2810562"/>
    <lineage>
        <taxon>Bacteria</taxon>
        <taxon>Pseudomonadati</taxon>
        <taxon>Thermodesulfobacteriota</taxon>
        <taxon>Desulfobacteria</taxon>
        <taxon>Desulfobacterales</taxon>
        <taxon>Desulfolunaceae</taxon>
        <taxon>Desulfoluna</taxon>
    </lineage>
</organism>
<reference evidence="10 11" key="1">
    <citation type="submission" date="2021-02" db="EMBL/GenBank/DDBJ databases">
        <title>Complete genome of Desulfoluna sp. strain ASN36.</title>
        <authorList>
            <person name="Takahashi A."/>
            <person name="Kojima H."/>
            <person name="Fukui M."/>
        </authorList>
    </citation>
    <scope>NUCLEOTIDE SEQUENCE [LARGE SCALE GENOMIC DNA]</scope>
    <source>
        <strain evidence="10 11">ASN36</strain>
    </source>
</reference>
<dbReference type="RefSeq" id="WP_236888930.1">
    <property type="nucleotide sequence ID" value="NZ_AP024488.1"/>
</dbReference>
<dbReference type="InterPro" id="IPR004534">
    <property type="entry name" value="SelA_trans"/>
</dbReference>
<comment type="function">
    <text evidence="8">Converts seryl-tRNA(Sec) to selenocysteinyl-tRNA(Sec) required for selenoprotein biosynthesis.</text>
</comment>
<comment type="cofactor">
    <cofactor evidence="1 8">
        <name>pyridoxal 5'-phosphate</name>
        <dbReference type="ChEBI" id="CHEBI:597326"/>
    </cofactor>
</comment>
<dbReference type="InterPro" id="IPR025862">
    <property type="entry name" value="SelA_trans_N_dom"/>
</dbReference>
<dbReference type="Pfam" id="PF03841">
    <property type="entry name" value="SelA"/>
    <property type="match status" value="1"/>
</dbReference>
<keyword evidence="2 8" id="KW-0963">Cytoplasm</keyword>
<keyword evidence="3 8" id="KW-0808">Transferase</keyword>
<evidence type="ECO:0000256" key="1">
    <source>
        <dbReference type="ARBA" id="ARBA00001933"/>
    </source>
</evidence>
<name>A0ABM7PJY9_9BACT</name>
<dbReference type="EMBL" id="AP024488">
    <property type="protein sequence ID" value="BCS97511.1"/>
    <property type="molecule type" value="Genomic_DNA"/>
</dbReference>
<gene>
    <name evidence="8 10" type="primary">selA</name>
    <name evidence="10" type="ORF">DSLASN_31430</name>
</gene>
<keyword evidence="6 8" id="KW-0711">Selenium</keyword>
<dbReference type="SUPFAM" id="SSF53383">
    <property type="entry name" value="PLP-dependent transferases"/>
    <property type="match status" value="1"/>
</dbReference>
<feature type="domain" description="L-seryl-tRNA selenium transferase N-terminal" evidence="9">
    <location>
        <begin position="11"/>
        <end position="50"/>
    </location>
</feature>
<dbReference type="InterPro" id="IPR015424">
    <property type="entry name" value="PyrdxlP-dep_Trfase"/>
</dbReference>
<evidence type="ECO:0000256" key="6">
    <source>
        <dbReference type="ARBA" id="ARBA00023266"/>
    </source>
</evidence>
<evidence type="ECO:0000259" key="9">
    <source>
        <dbReference type="Pfam" id="PF12390"/>
    </source>
</evidence>
<evidence type="ECO:0000256" key="8">
    <source>
        <dbReference type="HAMAP-Rule" id="MF_00423"/>
    </source>
</evidence>
<evidence type="ECO:0000256" key="2">
    <source>
        <dbReference type="ARBA" id="ARBA00022490"/>
    </source>
</evidence>
<evidence type="ECO:0000256" key="7">
    <source>
        <dbReference type="ARBA" id="ARBA00044507"/>
    </source>
</evidence>
<evidence type="ECO:0000256" key="5">
    <source>
        <dbReference type="ARBA" id="ARBA00022917"/>
    </source>
</evidence>
<dbReference type="HAMAP" id="MF_00423">
    <property type="entry name" value="SelA"/>
    <property type="match status" value="1"/>
</dbReference>
<comment type="catalytic activity">
    <reaction evidence="8">
        <text>L-seryl-tRNA(Sec) + selenophosphate + H(+) = L-selenocysteinyl-tRNA(Sec) + phosphate</text>
        <dbReference type="Rhea" id="RHEA:22728"/>
        <dbReference type="Rhea" id="RHEA-COMP:9742"/>
        <dbReference type="Rhea" id="RHEA-COMP:9743"/>
        <dbReference type="ChEBI" id="CHEBI:15378"/>
        <dbReference type="ChEBI" id="CHEBI:16144"/>
        <dbReference type="ChEBI" id="CHEBI:43474"/>
        <dbReference type="ChEBI" id="CHEBI:78533"/>
        <dbReference type="ChEBI" id="CHEBI:78573"/>
        <dbReference type="EC" id="2.9.1.1"/>
    </reaction>
</comment>
<dbReference type="EC" id="2.9.1.1" evidence="8"/>
<dbReference type="InterPro" id="IPR015421">
    <property type="entry name" value="PyrdxlP-dep_Trfase_major"/>
</dbReference>
<dbReference type="InterPro" id="IPR018319">
    <property type="entry name" value="SelA-like"/>
</dbReference>
<dbReference type="Pfam" id="PF12390">
    <property type="entry name" value="Se-cys_synth_N"/>
    <property type="match status" value="1"/>
</dbReference>
<protein>
    <recommendedName>
        <fullName evidence="8">L-seryl-tRNA(Sec) selenium transferase</fullName>
        <ecNumber evidence="8">2.9.1.1</ecNumber>
    </recommendedName>
    <alternativeName>
        <fullName evidence="8">Selenocysteine synthase</fullName>
        <shortName evidence="8">Sec synthase</shortName>
    </alternativeName>
    <alternativeName>
        <fullName evidence="8">Selenocysteinyl-tRNA(Sec) synthase</fullName>
    </alternativeName>
</protein>
<dbReference type="PANTHER" id="PTHR32328">
    <property type="entry name" value="L-SERYL-TRNA(SEC) SELENIUM TRANSFERASE"/>
    <property type="match status" value="1"/>
</dbReference>
<dbReference type="Gene3D" id="3.90.1150.180">
    <property type="match status" value="1"/>
</dbReference>
<dbReference type="Gene3D" id="3.40.640.10">
    <property type="entry name" value="Type I PLP-dependent aspartate aminotransferase-like (Major domain)"/>
    <property type="match status" value="1"/>
</dbReference>
<dbReference type="GO" id="GO:0016740">
    <property type="term" value="F:transferase activity"/>
    <property type="evidence" value="ECO:0007669"/>
    <property type="project" value="UniProtKB-KW"/>
</dbReference>
<accession>A0ABM7PJY9</accession>
<comment type="similarity">
    <text evidence="7 8">Belongs to the SelA family.</text>
</comment>
<proteinExistence type="inferred from homology"/>
<evidence type="ECO:0000256" key="4">
    <source>
        <dbReference type="ARBA" id="ARBA00022898"/>
    </source>
</evidence>
<sequence>MELRDTQKQLLRTLPGVDTLLDALLAEIPEGKVPRSVLTASAREALEATRRSIFNGEDPTVDLASVLTFAHERIDAKMRPNLTRVVNGTGVVVHTNLGRSLMAEEALERIHAVGNRYSNLEFNLKTGKRGLRYTAVEELICEITGAEAAMVVNNNAGAVLLCLDTLVRGKEAVVSRGELVEIGGAFRIPDVMTKSGGILKEVGTTNRTHLRDYENAISDETGLFLKVHTSNYQIVGFTSAVSVAELAALGKERGIPVMDDLGSGTFVNFGDYGLPAEPTVQQSVAAGADIVTFSGDKLLGGPQSGIIVGSRTHIEAIRKNPLTRALRIDKLTLAALEATLRLYRDEAEAVAKIPTLRMITMDREETEVRAKELMEALAGLPVKTEALALASRPGGGSLPLLELPSCCVGVTLPGMGASAMEKAMRKNDPPIIGRIENEAYILDPRTLQEGDIALIAEALSRIVEART</sequence>
<feature type="modified residue" description="N6-(pyridoxal phosphate)lysine" evidence="8">
    <location>
        <position position="297"/>
    </location>
</feature>
<dbReference type="NCBIfam" id="TIGR00474">
    <property type="entry name" value="selA"/>
    <property type="match status" value="1"/>
</dbReference>
<comment type="subcellular location">
    <subcellularLocation>
        <location evidence="8">Cytoplasm</location>
    </subcellularLocation>
</comment>
<dbReference type="PANTHER" id="PTHR32328:SF0">
    <property type="entry name" value="L-SERYL-TRNA(SEC) SELENIUM TRANSFERASE"/>
    <property type="match status" value="1"/>
</dbReference>
<comment type="pathway">
    <text evidence="8">Aminoacyl-tRNA biosynthesis; selenocysteinyl-tRNA(Sec) biosynthesis; selenocysteinyl-tRNA(Sec) from L-seryl-tRNA(Sec) (bacterial route): step 1/1.</text>
</comment>
<keyword evidence="5 8" id="KW-0648">Protein biosynthesis</keyword>
<keyword evidence="11" id="KW-1185">Reference proteome</keyword>
<keyword evidence="4 8" id="KW-0663">Pyridoxal phosphate</keyword>
<evidence type="ECO:0000313" key="10">
    <source>
        <dbReference type="EMBL" id="BCS97511.1"/>
    </source>
</evidence>
<evidence type="ECO:0000256" key="3">
    <source>
        <dbReference type="ARBA" id="ARBA00022679"/>
    </source>
</evidence>
<dbReference type="Proteomes" id="UP001320148">
    <property type="component" value="Chromosome"/>
</dbReference>